<sequence>MAASTSNPVVVVGGTGLVGRNILTHLLSQSPPAVAPVHAISRRALALPQHLLTSSNLIAHINSDSSTWASLISSATPKLFISALGTTKGQAGSFAAQRAIDYDLNLSLAQAAKSAGVETYVLISVNGAKTNALVPYSKMKGELEEAVQALGFKHTVILRPGLIVGEREDTRMAEAVVRKFAIWAGAVSSAAKDFWAQDADVIARAAVRSGIECVEGKREDGKEGVWFLEQADIVRMGKTA</sequence>
<evidence type="ECO:0000313" key="8">
    <source>
        <dbReference type="Proteomes" id="UP000664169"/>
    </source>
</evidence>
<evidence type="ECO:0000256" key="2">
    <source>
        <dbReference type="ARBA" id="ARBA00006617"/>
    </source>
</evidence>
<organism evidence="7 8">
    <name type="scientific">Gomphillus americanus</name>
    <dbReference type="NCBI Taxonomy" id="1940652"/>
    <lineage>
        <taxon>Eukaryota</taxon>
        <taxon>Fungi</taxon>
        <taxon>Dikarya</taxon>
        <taxon>Ascomycota</taxon>
        <taxon>Pezizomycotina</taxon>
        <taxon>Lecanoromycetes</taxon>
        <taxon>OSLEUM clade</taxon>
        <taxon>Ostropomycetidae</taxon>
        <taxon>Ostropales</taxon>
        <taxon>Graphidaceae</taxon>
        <taxon>Gomphilloideae</taxon>
        <taxon>Gomphillus</taxon>
    </lineage>
</organism>
<evidence type="ECO:0008006" key="9">
    <source>
        <dbReference type="Google" id="ProtNLM"/>
    </source>
</evidence>
<dbReference type="PANTHER" id="PTHR14097:SF7">
    <property type="entry name" value="OXIDOREDUCTASE HTATIP2"/>
    <property type="match status" value="1"/>
</dbReference>
<comment type="caution">
    <text evidence="7">The sequence shown here is derived from an EMBL/GenBank/DDBJ whole genome shotgun (WGS) entry which is preliminary data.</text>
</comment>
<dbReference type="GO" id="GO:0005741">
    <property type="term" value="C:mitochondrial outer membrane"/>
    <property type="evidence" value="ECO:0007669"/>
    <property type="project" value="UniProtKB-SubCell"/>
</dbReference>
<dbReference type="Pfam" id="PF08732">
    <property type="entry name" value="HIM1"/>
    <property type="match status" value="1"/>
</dbReference>
<dbReference type="GO" id="GO:0051170">
    <property type="term" value="P:import into nucleus"/>
    <property type="evidence" value="ECO:0007669"/>
    <property type="project" value="TreeGrafter"/>
</dbReference>
<keyword evidence="3" id="KW-1000">Mitochondrion outer membrane</keyword>
<gene>
    <name evidence="7" type="ORF">GOMPHAMPRED_001499</name>
</gene>
<evidence type="ECO:0000256" key="1">
    <source>
        <dbReference type="ARBA" id="ARBA00004450"/>
    </source>
</evidence>
<dbReference type="SUPFAM" id="SSF51735">
    <property type="entry name" value="NAD(P)-binding Rossmann-fold domains"/>
    <property type="match status" value="1"/>
</dbReference>
<keyword evidence="6" id="KW-0472">Membrane</keyword>
<name>A0A8H3FA94_9LECA</name>
<reference evidence="7" key="1">
    <citation type="submission" date="2021-03" db="EMBL/GenBank/DDBJ databases">
        <authorList>
            <person name="Tagirdzhanova G."/>
        </authorList>
    </citation>
    <scope>NUCLEOTIDE SEQUENCE</scope>
</reference>
<dbReference type="Gene3D" id="3.40.50.720">
    <property type="entry name" value="NAD(P)-binding Rossmann-like Domain"/>
    <property type="match status" value="1"/>
</dbReference>
<dbReference type="OrthoDB" id="430436at2759"/>
<dbReference type="FunFam" id="3.40.50.720:FF:000366">
    <property type="entry name" value="Protein FMP52, mitochondrial"/>
    <property type="match status" value="1"/>
</dbReference>
<evidence type="ECO:0000256" key="3">
    <source>
        <dbReference type="ARBA" id="ARBA00022787"/>
    </source>
</evidence>
<keyword evidence="4" id="KW-0809">Transit peptide</keyword>
<evidence type="ECO:0000256" key="4">
    <source>
        <dbReference type="ARBA" id="ARBA00022946"/>
    </source>
</evidence>
<keyword evidence="8" id="KW-1185">Reference proteome</keyword>
<comment type="subcellular location">
    <subcellularLocation>
        <location evidence="1">Mitochondrion outer membrane</location>
        <topology evidence="1">Peripheral membrane protein</topology>
    </subcellularLocation>
</comment>
<proteinExistence type="inferred from homology"/>
<evidence type="ECO:0000256" key="5">
    <source>
        <dbReference type="ARBA" id="ARBA00023128"/>
    </source>
</evidence>
<dbReference type="AlphaFoldDB" id="A0A8H3FA94"/>
<protein>
    <recommendedName>
        <fullName evidence="9">NAD(P)-binding domain-containing protein</fullName>
    </recommendedName>
</protein>
<comment type="similarity">
    <text evidence="2">Belongs to the FMP52 family.</text>
</comment>
<accession>A0A8H3FA94</accession>
<dbReference type="EMBL" id="CAJPDQ010000013">
    <property type="protein sequence ID" value="CAF9918358.1"/>
    <property type="molecule type" value="Genomic_DNA"/>
</dbReference>
<evidence type="ECO:0000313" key="7">
    <source>
        <dbReference type="EMBL" id="CAF9918358.1"/>
    </source>
</evidence>
<dbReference type="PANTHER" id="PTHR14097">
    <property type="entry name" value="OXIDOREDUCTASE HTATIP2"/>
    <property type="match status" value="1"/>
</dbReference>
<dbReference type="InterPro" id="IPR036291">
    <property type="entry name" value="NAD(P)-bd_dom_sf"/>
</dbReference>
<keyword evidence="5" id="KW-0496">Mitochondrion</keyword>
<evidence type="ECO:0000256" key="6">
    <source>
        <dbReference type="ARBA" id="ARBA00023136"/>
    </source>
</evidence>
<dbReference type="Proteomes" id="UP000664169">
    <property type="component" value="Unassembled WGS sequence"/>
</dbReference>
<dbReference type="InterPro" id="IPR014843">
    <property type="entry name" value="Him1/Fmp52"/>
</dbReference>